<organism evidence="1 2">
    <name type="scientific">Spirosoma arboris</name>
    <dbReference type="NCBI Taxonomy" id="2682092"/>
    <lineage>
        <taxon>Bacteria</taxon>
        <taxon>Pseudomonadati</taxon>
        <taxon>Bacteroidota</taxon>
        <taxon>Cytophagia</taxon>
        <taxon>Cytophagales</taxon>
        <taxon>Cytophagaceae</taxon>
        <taxon>Spirosoma</taxon>
    </lineage>
</organism>
<sequence length="234" mass="26734">MNVLVIGDEHTYGFGLPGGNLSYIGHFIKQISLARQAVSVDTYAHLTMAQMSSTLAQLPLSRYDLIILQLDDRISQPITFDSMNVPCLATPTLPQSLDLLGEATLKERTSPFKVLGNLLLSLIRPRHKMALSVLLKQLRPYRHNVLLLTPFPYRNRVNQWIRQRSRNLVLEEANKQLFSVFDTDLIIRPQEEYFLANDPEHLSAVSHELVGRSLFDFYLSAPTIVTIQAIRRYF</sequence>
<gene>
    <name evidence="1" type="ORF">GO755_21465</name>
</gene>
<dbReference type="AlphaFoldDB" id="A0A7K1SFW4"/>
<comment type="caution">
    <text evidence="1">The sequence shown here is derived from an EMBL/GenBank/DDBJ whole genome shotgun (WGS) entry which is preliminary data.</text>
</comment>
<evidence type="ECO:0000313" key="1">
    <source>
        <dbReference type="EMBL" id="MVM32624.1"/>
    </source>
</evidence>
<dbReference type="RefSeq" id="WP_157587346.1">
    <property type="nucleotide sequence ID" value="NZ_WPIN01000008.1"/>
</dbReference>
<keyword evidence="2" id="KW-1185">Reference proteome</keyword>
<keyword evidence="1" id="KW-0378">Hydrolase</keyword>
<protein>
    <submittedName>
        <fullName evidence="1">SGNH/GDSL hydrolase family protein</fullName>
    </submittedName>
</protein>
<dbReference type="SUPFAM" id="SSF52266">
    <property type="entry name" value="SGNH hydrolase"/>
    <property type="match status" value="1"/>
</dbReference>
<accession>A0A7K1SFW4</accession>
<reference evidence="1 2" key="1">
    <citation type="submission" date="2019-12" db="EMBL/GenBank/DDBJ databases">
        <title>Spirosoma sp. HMF4905 genome sequencing and assembly.</title>
        <authorList>
            <person name="Kang H."/>
            <person name="Cha I."/>
            <person name="Kim H."/>
            <person name="Joh K."/>
        </authorList>
    </citation>
    <scope>NUCLEOTIDE SEQUENCE [LARGE SCALE GENOMIC DNA]</scope>
    <source>
        <strain evidence="1 2">HMF4905</strain>
    </source>
</reference>
<dbReference type="EMBL" id="WPIN01000008">
    <property type="protein sequence ID" value="MVM32624.1"/>
    <property type="molecule type" value="Genomic_DNA"/>
</dbReference>
<proteinExistence type="predicted"/>
<evidence type="ECO:0000313" key="2">
    <source>
        <dbReference type="Proteomes" id="UP000436006"/>
    </source>
</evidence>
<dbReference type="GO" id="GO:0016787">
    <property type="term" value="F:hydrolase activity"/>
    <property type="evidence" value="ECO:0007669"/>
    <property type="project" value="UniProtKB-KW"/>
</dbReference>
<dbReference type="Proteomes" id="UP000436006">
    <property type="component" value="Unassembled WGS sequence"/>
</dbReference>
<name>A0A7K1SFW4_9BACT</name>